<dbReference type="OrthoDB" id="5840532at2759"/>
<dbReference type="EMBL" id="ML743569">
    <property type="protein sequence ID" value="KAE8138873.1"/>
    <property type="molecule type" value="Genomic_DNA"/>
</dbReference>
<evidence type="ECO:0000313" key="4">
    <source>
        <dbReference type="Proteomes" id="UP000325672"/>
    </source>
</evidence>
<dbReference type="InterPro" id="IPR002347">
    <property type="entry name" value="SDR_fam"/>
</dbReference>
<dbReference type="GO" id="GO:0016491">
    <property type="term" value="F:oxidoreductase activity"/>
    <property type="evidence" value="ECO:0007669"/>
    <property type="project" value="UniProtKB-KW"/>
</dbReference>
<dbReference type="PANTHER" id="PTHR43180">
    <property type="entry name" value="3-OXOACYL-(ACYL-CARRIER-PROTEIN) REDUCTASE (AFU_ORTHOLOGUE AFUA_6G11210)"/>
    <property type="match status" value="1"/>
</dbReference>
<dbReference type="GeneID" id="43643845"/>
<dbReference type="InterPro" id="IPR036291">
    <property type="entry name" value="NAD(P)-bd_dom_sf"/>
</dbReference>
<proteinExistence type="inferred from homology"/>
<name>A0A5N6SZK5_ASPPS</name>
<dbReference type="SUPFAM" id="SSF51735">
    <property type="entry name" value="NAD(P)-binding Rossmann-fold domains"/>
    <property type="match status" value="1"/>
</dbReference>
<reference evidence="3 4" key="1">
    <citation type="submission" date="2019-04" db="EMBL/GenBank/DDBJ databases">
        <title>Friends and foes A comparative genomics study of 23 Aspergillus species from section Flavi.</title>
        <authorList>
            <consortium name="DOE Joint Genome Institute"/>
            <person name="Kjaerbolling I."/>
            <person name="Vesth T."/>
            <person name="Frisvad J.C."/>
            <person name="Nybo J.L."/>
            <person name="Theobald S."/>
            <person name="Kildgaard S."/>
            <person name="Isbrandt T."/>
            <person name="Kuo A."/>
            <person name="Sato A."/>
            <person name="Lyhne E.K."/>
            <person name="Kogle M.E."/>
            <person name="Wiebenga A."/>
            <person name="Kun R.S."/>
            <person name="Lubbers R.J."/>
            <person name="Makela M.R."/>
            <person name="Barry K."/>
            <person name="Chovatia M."/>
            <person name="Clum A."/>
            <person name="Daum C."/>
            <person name="Haridas S."/>
            <person name="He G."/>
            <person name="LaButti K."/>
            <person name="Lipzen A."/>
            <person name="Mondo S."/>
            <person name="Riley R."/>
            <person name="Salamov A."/>
            <person name="Simmons B.A."/>
            <person name="Magnuson J.K."/>
            <person name="Henrissat B."/>
            <person name="Mortensen U.H."/>
            <person name="Larsen T.O."/>
            <person name="Devries R.P."/>
            <person name="Grigoriev I.V."/>
            <person name="Machida M."/>
            <person name="Baker S.E."/>
            <person name="Andersen M.R."/>
        </authorList>
    </citation>
    <scope>NUCLEOTIDE SEQUENCE [LARGE SCALE GENOMIC DNA]</scope>
    <source>
        <strain evidence="3 4">CBS 117625</strain>
    </source>
</reference>
<dbReference type="AlphaFoldDB" id="A0A5N6SZK5"/>
<dbReference type="RefSeq" id="XP_031914936.1">
    <property type="nucleotide sequence ID" value="XM_032059635.1"/>
</dbReference>
<evidence type="ECO:0000256" key="1">
    <source>
        <dbReference type="ARBA" id="ARBA00006484"/>
    </source>
</evidence>
<dbReference type="PANTHER" id="PTHR43180:SF66">
    <property type="entry name" value="SHORT-CHAIN DEHYDROGENASE_REDUCTASE FAMILY PROTEIN"/>
    <property type="match status" value="1"/>
</dbReference>
<sequence>MAFTGRLSGKVAIVTGGGGGFGTGNVQKFVREGTEVVVVDIHPSIATRIANNFPSTQALSLPVDVASETDRKTVLEFTISTFHHLDVVNNGRVNPGTHSTINAPEQDYDLMLSVSLKALYCSSKVVAPYLVKTSREGVFVAVWSISASRPRPGAVCYLGCSYNRQQRACTRVDCLRCSFQSSPAYIG</sequence>
<comment type="similarity">
    <text evidence="1">Belongs to the short-chain dehydrogenases/reductases (SDR) family.</text>
</comment>
<keyword evidence="4" id="KW-1185">Reference proteome</keyword>
<organism evidence="3 4">
    <name type="scientific">Aspergillus pseudotamarii</name>
    <dbReference type="NCBI Taxonomy" id="132259"/>
    <lineage>
        <taxon>Eukaryota</taxon>
        <taxon>Fungi</taxon>
        <taxon>Dikarya</taxon>
        <taxon>Ascomycota</taxon>
        <taxon>Pezizomycotina</taxon>
        <taxon>Eurotiomycetes</taxon>
        <taxon>Eurotiomycetidae</taxon>
        <taxon>Eurotiales</taxon>
        <taxon>Aspergillaceae</taxon>
        <taxon>Aspergillus</taxon>
        <taxon>Aspergillus subgen. Circumdati</taxon>
    </lineage>
</organism>
<gene>
    <name evidence="3" type="ORF">BDV38DRAFT_281804</name>
</gene>
<dbReference type="Gene3D" id="3.40.50.720">
    <property type="entry name" value="NAD(P)-binding Rossmann-like Domain"/>
    <property type="match status" value="1"/>
</dbReference>
<dbReference type="Pfam" id="PF00106">
    <property type="entry name" value="adh_short"/>
    <property type="match status" value="1"/>
</dbReference>
<evidence type="ECO:0008006" key="5">
    <source>
        <dbReference type="Google" id="ProtNLM"/>
    </source>
</evidence>
<evidence type="ECO:0000256" key="2">
    <source>
        <dbReference type="ARBA" id="ARBA00023002"/>
    </source>
</evidence>
<protein>
    <recommendedName>
        <fullName evidence="5">NAD(P)-binding protein</fullName>
    </recommendedName>
</protein>
<keyword evidence="2" id="KW-0560">Oxidoreductase</keyword>
<evidence type="ECO:0000313" key="3">
    <source>
        <dbReference type="EMBL" id="KAE8138873.1"/>
    </source>
</evidence>
<dbReference type="Proteomes" id="UP000325672">
    <property type="component" value="Unassembled WGS sequence"/>
</dbReference>
<accession>A0A5N6SZK5</accession>